<evidence type="ECO:0000313" key="2">
    <source>
        <dbReference type="EMBL" id="SFB81228.1"/>
    </source>
</evidence>
<dbReference type="Proteomes" id="UP000198728">
    <property type="component" value="Unassembled WGS sequence"/>
</dbReference>
<sequence>MKPLMAALIGVSLAANAGAALANNDKSHGKGNGHGQAVRVQPAPLVQAAGCPPGLAKKSPACVPPGQAKKAYPRYGVGDYIDGDYRFIRDPGRYHLDRRNDYVVMNDYVYRIDPETRKILNLIGALTDLVQ</sequence>
<gene>
    <name evidence="2" type="ORF">SAMN04488094_101595</name>
</gene>
<reference evidence="2 3" key="1">
    <citation type="submission" date="2016-10" db="EMBL/GenBank/DDBJ databases">
        <authorList>
            <person name="de Groot N.N."/>
        </authorList>
    </citation>
    <scope>NUCLEOTIDE SEQUENCE [LARGE SCALE GENOMIC DNA]</scope>
    <source>
        <strain evidence="2 3">DSM 19548</strain>
    </source>
</reference>
<feature type="signal peptide" evidence="1">
    <location>
        <begin position="1"/>
        <end position="22"/>
    </location>
</feature>
<feature type="chain" id="PRO_5011503800" description="Regulator RcnB of Ni and Co efflux" evidence="1">
    <location>
        <begin position="23"/>
        <end position="131"/>
    </location>
</feature>
<proteinExistence type="predicted"/>
<evidence type="ECO:0008006" key="4">
    <source>
        <dbReference type="Google" id="ProtNLM"/>
    </source>
</evidence>
<dbReference type="EMBL" id="FOLG01000001">
    <property type="protein sequence ID" value="SFB81228.1"/>
    <property type="molecule type" value="Genomic_DNA"/>
</dbReference>
<accession>A0A1I1E7D7</accession>
<keyword evidence="1" id="KW-0732">Signal</keyword>
<dbReference type="OrthoDB" id="7666115at2"/>
<dbReference type="AlphaFoldDB" id="A0A1I1E7D7"/>
<keyword evidence="3" id="KW-1185">Reference proteome</keyword>
<dbReference type="RefSeq" id="WP_093359153.1">
    <property type="nucleotide sequence ID" value="NZ_FOLG01000001.1"/>
</dbReference>
<evidence type="ECO:0000256" key="1">
    <source>
        <dbReference type="SAM" id="SignalP"/>
    </source>
</evidence>
<evidence type="ECO:0000313" key="3">
    <source>
        <dbReference type="Proteomes" id="UP000198728"/>
    </source>
</evidence>
<name>A0A1I1E7D7_9RHOB</name>
<protein>
    <recommendedName>
        <fullName evidence="4">Regulator RcnB of Ni and Co efflux</fullName>
    </recommendedName>
</protein>
<organism evidence="2 3">
    <name type="scientific">Tropicimonas isoalkanivorans</name>
    <dbReference type="NCBI Taxonomy" id="441112"/>
    <lineage>
        <taxon>Bacteria</taxon>
        <taxon>Pseudomonadati</taxon>
        <taxon>Pseudomonadota</taxon>
        <taxon>Alphaproteobacteria</taxon>
        <taxon>Rhodobacterales</taxon>
        <taxon>Roseobacteraceae</taxon>
        <taxon>Tropicimonas</taxon>
    </lineage>
</organism>